<dbReference type="InterPro" id="IPR030931">
    <property type="entry name" value="Group_II_RT_mat"/>
</dbReference>
<dbReference type="PANTHER" id="PTHR34047:SF8">
    <property type="entry name" value="PROTEIN YKFC"/>
    <property type="match status" value="1"/>
</dbReference>
<keyword evidence="2" id="KW-0695">RNA-directed DNA polymerase</keyword>
<dbReference type="PANTHER" id="PTHR34047">
    <property type="entry name" value="NUCLEAR INTRON MATURASE 1, MITOCHONDRIAL-RELATED"/>
    <property type="match status" value="1"/>
</dbReference>
<dbReference type="EMBL" id="JBGOSP010000077">
    <property type="protein sequence ID" value="MFA3843793.1"/>
    <property type="molecule type" value="Genomic_DNA"/>
</dbReference>
<dbReference type="InterPro" id="IPR013597">
    <property type="entry name" value="Mat_intron_G2"/>
</dbReference>
<dbReference type="Proteomes" id="UP001571476">
    <property type="component" value="Unassembled WGS sequence"/>
</dbReference>
<dbReference type="CDD" id="cd01651">
    <property type="entry name" value="RT_G2_intron"/>
    <property type="match status" value="1"/>
</dbReference>
<dbReference type="RefSeq" id="WP_372567579.1">
    <property type="nucleotide sequence ID" value="NZ_JBGOSP010000077.1"/>
</dbReference>
<name>A0ABV4T343_9ACTN</name>
<sequence length="475" mass="54546">MNTDELEHALFQAERRVLKIQTKLHCWATDDSHRRFDDLFNLVADPAFLLVAWDRVRGNKGAKTAGVDGRTASSIAVSVGVEEFVDRVRVSLRDRTFQPMPVRERMIPKTGGKWRRLGISTITDRVVQASLKLVLEPIFEADFLPCSYGFRPNRRAHDAVAEVRHLTSHSYEWIVEGDIKACFDEISHPALLERVRLRIEDKRVLALVKAFLKAGVLGEDRVLRENSAGTPQGSILSPLLSNVALSVLDEFIADGPGGPSLSNGRRAKRRAQGLPNYRISRYADDWCLMVSGTRAHAETLRDEIAAVLSTMGLQLSEEKTLITHIDDGLDFLGWRIQRHRKRGTDKHYVYNYPAKKSLTSISGKIRTLCRQSTHLEFDHLLYQLNSVLRGWTTYFRAGVSSVTFHYLRAFLWKHVWYWLRRKHPRATWKELRRRYCEGGWWPSGQKAVLFDPEKVTTQWYRFRGAKIPSPWLITG</sequence>
<evidence type="ECO:0000313" key="2">
    <source>
        <dbReference type="EMBL" id="MFA3843793.1"/>
    </source>
</evidence>
<accession>A0ABV4T343</accession>
<evidence type="ECO:0000259" key="1">
    <source>
        <dbReference type="PROSITE" id="PS50878"/>
    </source>
</evidence>
<dbReference type="Pfam" id="PF08388">
    <property type="entry name" value="GIIM"/>
    <property type="match status" value="1"/>
</dbReference>
<gene>
    <name evidence="2" type="primary">ltrA</name>
    <name evidence="2" type="ORF">ACEG43_48305</name>
</gene>
<feature type="domain" description="Reverse transcriptase" evidence="1">
    <location>
        <begin position="88"/>
        <end position="336"/>
    </location>
</feature>
<keyword evidence="2" id="KW-0808">Transferase</keyword>
<reference evidence="2 3" key="1">
    <citation type="submission" date="2024-08" db="EMBL/GenBank/DDBJ databases">
        <title>Genome sequence of Streptomyces aureus CACIA-1.46HGO.</title>
        <authorList>
            <person name="Evangelista-Martinez Z."/>
        </authorList>
    </citation>
    <scope>NUCLEOTIDE SEQUENCE [LARGE SCALE GENOMIC DNA]</scope>
    <source>
        <strain evidence="2 3">CACIA-1.46HGO</strain>
    </source>
</reference>
<evidence type="ECO:0000313" key="3">
    <source>
        <dbReference type="Proteomes" id="UP001571476"/>
    </source>
</evidence>
<dbReference type="Pfam" id="PF00078">
    <property type="entry name" value="RVT_1"/>
    <property type="match status" value="1"/>
</dbReference>
<organism evidence="2 3">
    <name type="scientific">Streptomyces aureus</name>
    <dbReference type="NCBI Taxonomy" id="193461"/>
    <lineage>
        <taxon>Bacteria</taxon>
        <taxon>Bacillati</taxon>
        <taxon>Actinomycetota</taxon>
        <taxon>Actinomycetes</taxon>
        <taxon>Kitasatosporales</taxon>
        <taxon>Streptomycetaceae</taxon>
        <taxon>Streptomyces</taxon>
    </lineage>
</organism>
<dbReference type="GO" id="GO:0003964">
    <property type="term" value="F:RNA-directed DNA polymerase activity"/>
    <property type="evidence" value="ECO:0007669"/>
    <property type="project" value="UniProtKB-KW"/>
</dbReference>
<dbReference type="InterPro" id="IPR051083">
    <property type="entry name" value="GrpII_Intron_Splice-Mob/Def"/>
</dbReference>
<dbReference type="InterPro" id="IPR043502">
    <property type="entry name" value="DNA/RNA_pol_sf"/>
</dbReference>
<dbReference type="InterPro" id="IPR000477">
    <property type="entry name" value="RT_dom"/>
</dbReference>
<dbReference type="NCBIfam" id="TIGR04416">
    <property type="entry name" value="group_II_RT_mat"/>
    <property type="match status" value="1"/>
</dbReference>
<protein>
    <submittedName>
        <fullName evidence="2">Group II intron reverse transcriptase/maturase</fullName>
        <ecNumber evidence="2">2.7.7.49</ecNumber>
    </submittedName>
</protein>
<keyword evidence="2" id="KW-0548">Nucleotidyltransferase</keyword>
<dbReference type="SUPFAM" id="SSF56672">
    <property type="entry name" value="DNA/RNA polymerases"/>
    <property type="match status" value="1"/>
</dbReference>
<dbReference type="EC" id="2.7.7.49" evidence="2"/>
<comment type="caution">
    <text evidence="2">The sequence shown here is derived from an EMBL/GenBank/DDBJ whole genome shotgun (WGS) entry which is preliminary data.</text>
</comment>
<keyword evidence="3" id="KW-1185">Reference proteome</keyword>
<proteinExistence type="predicted"/>
<dbReference type="PROSITE" id="PS50878">
    <property type="entry name" value="RT_POL"/>
    <property type="match status" value="1"/>
</dbReference>